<accession>A0A9X0L5X1</accession>
<feature type="signal peptide" evidence="1">
    <location>
        <begin position="1"/>
        <end position="22"/>
    </location>
</feature>
<evidence type="ECO:0000313" key="3">
    <source>
        <dbReference type="Proteomes" id="UP000054223"/>
    </source>
</evidence>
<keyword evidence="3" id="KW-1185">Reference proteome</keyword>
<dbReference type="Proteomes" id="UP000054223">
    <property type="component" value="Unassembled WGS sequence"/>
</dbReference>
<organism evidence="2 3">
    <name type="scientific">Solirubrum puertoriconensis</name>
    <dbReference type="NCBI Taxonomy" id="1751427"/>
    <lineage>
        <taxon>Bacteria</taxon>
        <taxon>Pseudomonadati</taxon>
        <taxon>Bacteroidota</taxon>
        <taxon>Cytophagia</taxon>
        <taxon>Cytophagales</taxon>
    </lineage>
</organism>
<feature type="chain" id="PRO_5040779638" description="Conjugal transfer protein TraI" evidence="1">
    <location>
        <begin position="23"/>
        <end position="216"/>
    </location>
</feature>
<dbReference type="AlphaFoldDB" id="A0A9X0L5X1"/>
<dbReference type="RefSeq" id="WP_059068512.1">
    <property type="nucleotide sequence ID" value="NZ_LNAL01000005.1"/>
</dbReference>
<evidence type="ECO:0000313" key="2">
    <source>
        <dbReference type="EMBL" id="KUG09066.1"/>
    </source>
</evidence>
<evidence type="ECO:0000256" key="1">
    <source>
        <dbReference type="SAM" id="SignalP"/>
    </source>
</evidence>
<reference evidence="2 3" key="1">
    <citation type="submission" date="2015-11" db="EMBL/GenBank/DDBJ databases">
        <title>Solirubrum puertoriconensis gen. nov. an environmental bacteria isolated in Puerto Rico.</title>
        <authorList>
            <person name="Cuebas-Irizarry M.F."/>
            <person name="Montalvo-Rodriguez R."/>
        </authorList>
    </citation>
    <scope>NUCLEOTIDE SEQUENCE [LARGE SCALE GENOMIC DNA]</scope>
    <source>
        <strain evidence="2 3">MC1A</strain>
    </source>
</reference>
<protein>
    <recommendedName>
        <fullName evidence="4">Conjugal transfer protein TraI</fullName>
    </recommendedName>
</protein>
<keyword evidence="1" id="KW-0732">Signal</keyword>
<dbReference type="OrthoDB" id="652689at2"/>
<dbReference type="EMBL" id="LNAL01000005">
    <property type="protein sequence ID" value="KUG09066.1"/>
    <property type="molecule type" value="Genomic_DNA"/>
</dbReference>
<comment type="caution">
    <text evidence="2">The sequence shown here is derived from an EMBL/GenBank/DDBJ whole genome shotgun (WGS) entry which is preliminary data.</text>
</comment>
<evidence type="ECO:0008006" key="4">
    <source>
        <dbReference type="Google" id="ProtNLM"/>
    </source>
</evidence>
<name>A0A9X0L5X1_SOLP1</name>
<proteinExistence type="predicted"/>
<sequence>MKYLRLTLLGLALLLGPGNAAAQLIVSAPIAERSSRRQISHQTTMSKLKSRARQLLDRGVKEQALTTKLVDQNLNLHREWYASLREVSATVRQYERVRRIFENQGRIIELYARNVSRLHQQPGLRPEQIQATQRAYAGLIEESVGILDDLQVVLQPGHAQMTDAQRLKYINRIDERMQHHLALVIYFTRRNTALAAEQARQAAERRKIHELYGASP</sequence>
<gene>
    <name evidence="2" type="ORF">ASU33_19790</name>
</gene>